<reference evidence="2" key="1">
    <citation type="submission" date="2022-10" db="EMBL/GenBank/DDBJ databases">
        <title>Chitiniphilus purpureus sp. nov., a novel chitin-degrading bacterium isolated from crawfish pond sediment.</title>
        <authorList>
            <person name="Li K."/>
        </authorList>
    </citation>
    <scope>NUCLEOTIDE SEQUENCE</scope>
    <source>
        <strain evidence="2">CD1</strain>
    </source>
</reference>
<dbReference type="InterPro" id="IPR001279">
    <property type="entry name" value="Metallo-B-lactamas"/>
</dbReference>
<name>A0ABY6DRZ5_9NEIS</name>
<dbReference type="PANTHER" id="PTHR15032">
    <property type="entry name" value="N-ACYL-PHOSPHATIDYLETHANOLAMINE-HYDROLYZING PHOSPHOLIPASE D"/>
    <property type="match status" value="1"/>
</dbReference>
<dbReference type="InterPro" id="IPR036866">
    <property type="entry name" value="RibonucZ/Hydroxyglut_hydro"/>
</dbReference>
<organism evidence="2 3">
    <name type="scientific">Chitiniphilus purpureus</name>
    <dbReference type="NCBI Taxonomy" id="2981137"/>
    <lineage>
        <taxon>Bacteria</taxon>
        <taxon>Pseudomonadati</taxon>
        <taxon>Pseudomonadota</taxon>
        <taxon>Betaproteobacteria</taxon>
        <taxon>Neisseriales</taxon>
        <taxon>Chitinibacteraceae</taxon>
        <taxon>Chitiniphilus</taxon>
    </lineage>
</organism>
<evidence type="ECO:0000259" key="1">
    <source>
        <dbReference type="Pfam" id="PF12706"/>
    </source>
</evidence>
<feature type="domain" description="Metallo-beta-lactamase" evidence="1">
    <location>
        <begin position="92"/>
        <end position="288"/>
    </location>
</feature>
<dbReference type="RefSeq" id="WP_263126569.1">
    <property type="nucleotide sequence ID" value="NZ_CP106753.1"/>
</dbReference>
<dbReference type="Proteomes" id="UP001061302">
    <property type="component" value="Chromosome"/>
</dbReference>
<dbReference type="CDD" id="cd16283">
    <property type="entry name" value="RomA-like_MBL-fold"/>
    <property type="match status" value="1"/>
</dbReference>
<dbReference type="SUPFAM" id="SSF56281">
    <property type="entry name" value="Metallo-hydrolase/oxidoreductase"/>
    <property type="match status" value="1"/>
</dbReference>
<dbReference type="Gene3D" id="3.60.15.10">
    <property type="entry name" value="Ribonuclease Z/Hydroxyacylglutathione hydrolase-like"/>
    <property type="match status" value="1"/>
</dbReference>
<evidence type="ECO:0000313" key="2">
    <source>
        <dbReference type="EMBL" id="UXY17139.1"/>
    </source>
</evidence>
<dbReference type="Pfam" id="PF12706">
    <property type="entry name" value="Lactamase_B_2"/>
    <property type="match status" value="1"/>
</dbReference>
<dbReference type="EMBL" id="CP106753">
    <property type="protein sequence ID" value="UXY17139.1"/>
    <property type="molecule type" value="Genomic_DNA"/>
</dbReference>
<sequence>MNACTQSAAVSEDVPRHHTAGGFQNLYGSAQQHKGLWPYLKMRYFDERFPELPSAFPFAAIEPDHELISQPQHDLQLTWIGHASALIQIGGRNILADPVFGERASPLPVAGPKRYSKPGLSLAQLPPIHYVVISHNHYDHLERETVEQLGDSVQWLVPLGLKAWFNDLGVTRVVELDWWQQAALGGVQFTLTPTQHWSRRGFGDTNATLWGSWVVEAGGRKVWFGGDTGYAQPLFQEIGRRLGPFDLALIPIGGYGPRWFMQEKHADPDDAVRIHQDLGARYSIGIHWGTFILTSEPVEEPPQLLAQALARYGVPQDRFLVLQPGQTWALRTQTTAQAQPADKETGGVR</sequence>
<accession>A0ABY6DRZ5</accession>
<gene>
    <name evidence="2" type="ORF">N8I74_09065</name>
</gene>
<keyword evidence="3" id="KW-1185">Reference proteome</keyword>
<protein>
    <submittedName>
        <fullName evidence="2">MBL fold metallo-hydrolase</fullName>
    </submittedName>
</protein>
<proteinExistence type="predicted"/>
<dbReference type="PANTHER" id="PTHR15032:SF4">
    <property type="entry name" value="N-ACYL-PHOSPHATIDYLETHANOLAMINE-HYDROLYZING PHOSPHOLIPASE D"/>
    <property type="match status" value="1"/>
</dbReference>
<evidence type="ECO:0000313" key="3">
    <source>
        <dbReference type="Proteomes" id="UP001061302"/>
    </source>
</evidence>